<dbReference type="SUPFAM" id="SSF48403">
    <property type="entry name" value="Ankyrin repeat"/>
    <property type="match status" value="2"/>
</dbReference>
<feature type="repeat" description="ANK" evidence="3">
    <location>
        <begin position="1271"/>
        <end position="1303"/>
    </location>
</feature>
<feature type="domain" description="Nephrocystin 3-like N-terminal" evidence="7">
    <location>
        <begin position="420"/>
        <end position="608"/>
    </location>
</feature>
<feature type="repeat" description="ANK" evidence="3">
    <location>
        <begin position="1205"/>
        <end position="1237"/>
    </location>
</feature>
<feature type="repeat" description="ANK" evidence="3">
    <location>
        <begin position="1437"/>
        <end position="1474"/>
    </location>
</feature>
<feature type="repeat" description="ANK" evidence="3">
    <location>
        <begin position="1304"/>
        <end position="1336"/>
    </location>
</feature>
<evidence type="ECO:0008006" key="10">
    <source>
        <dbReference type="Google" id="ProtNLM"/>
    </source>
</evidence>
<evidence type="ECO:0000259" key="7">
    <source>
        <dbReference type="Pfam" id="PF24883"/>
    </source>
</evidence>
<evidence type="ECO:0000256" key="3">
    <source>
        <dbReference type="PROSITE-ProRule" id="PRU00023"/>
    </source>
</evidence>
<dbReference type="PANTHER" id="PTHR24123:SF33">
    <property type="entry name" value="PROTEIN HOS4"/>
    <property type="match status" value="1"/>
</dbReference>
<dbReference type="InterPro" id="IPR056884">
    <property type="entry name" value="NPHP3-like_N"/>
</dbReference>
<feature type="repeat" description="ANK" evidence="3">
    <location>
        <begin position="1044"/>
        <end position="1072"/>
    </location>
</feature>
<protein>
    <recommendedName>
        <fullName evidence="10">Nucleoside phosphorylase domain-containing protein</fullName>
    </recommendedName>
</protein>
<feature type="repeat" description="ANK" evidence="3">
    <location>
        <begin position="1404"/>
        <end position="1436"/>
    </location>
</feature>
<dbReference type="InterPro" id="IPR035994">
    <property type="entry name" value="Nucleoside_phosphorylase_sf"/>
</dbReference>
<keyword evidence="9" id="KW-1185">Reference proteome</keyword>
<dbReference type="Pfam" id="PF01048">
    <property type="entry name" value="PNP_UDP_1"/>
    <property type="match status" value="1"/>
</dbReference>
<sequence length="1511" mass="168784">MAPNKKILEIKSRADYTVGWICASPKELAAAEIMLDEIHPPPPQLPNDENSYIFGSIGEHNIVIACLPETGTINAATSVTWMAISFQNIRVTLMVGIGGGIPPKVKIGDIVVSMPIDRYPGVVQYDFDTAKTNGFRQTGALNKPKTALLSALRNLQAHHDISGFELQRYLDEAKERNPKLNPNYFYPPAQPGMPSVQDKNVAPPLSFLFYIWNLLCSVPYLSIGQMAFAPRYSTSKSVESTTSTTLVVSDINDAIQEQLRDQEQPKINSKVHYGLIASGDRVIKDAKFRDELNKRLDDQVLCVEMQAASFMDNLGLLVVRGICDLADVEKDKAWQEYASAIAAAYTKDLLKHLKPAEVQKETPIKDILEKYEYKMKVLHTDISSLGTSLKEEPILKFLEKLSTIRHNLHHDTACQKRHPDTGLWLLQSSQYINWLQLDSRILYCEGLPGAGKTILSSLVIDHLLGRYPETNEAAIPHIVRPPAAGVAYVYFNYQQKLEHKVHNILATLLIQLSRSQQKVPEHKSVRHTLTPQIDTLYKRNCESKLSPTLSEIFQALESVMRTYPKVFFVIDALDEYDDSDDCRKEFLRFLFRLYDSSEGNIRLFVTSRNMEHIRSQFLAKGCNLIKIRASEGDLQKYITGLIRRSGREGLKRNSELIKAKIIEAADGMFLLARLHFDTIKYTITVDQLEKALDNLTKSKEALQTTYKSLMERISRQPPSTHRLAIEAISWIICAKRPLTISELQLGLAVQPEVNLLELDKKNLTNIEDIIDACEGVVEINEGDKTVRLIHYTAQEFFDQMWPLDKAHAGISKKCLTFLSYKSFQTDIYKNMDRKAILSKLESVAGFYIVKNWAHHVRLSEQSLVEYMVLSFLKDTAALYVLGTSMLPYHPHPRHSPDEPYYAWLDRVDGVDIAAYFGLHNYLRQLLDHFNPKPSYSTGKFSVWLAATSGNTTVAETLIDFGYGVNFVSPDNETPISQAANEGHQAMMELLILEGAHIEGLVSDEKACICSPLCLAAGNGHLKIVDLLINLLKKNNADPKIFSDALLYACAGGHIDIVELLLDTGANINHRANKLFRRSLIFSDLADLPTVTRLTTPLGEAIRNKRGAISELLVQRGADVNIRDGYGDTPLTAVTDTLMEDEGNKDGVDLVDYVNLVELLLYHGANPNANSKSGRVPLHAAINAENQNFVELLLDHGANPDIKTEINQTPLHAAINTEDQYLVELLLNYGANIDIKDKNGEVPLHTAVQVGNQDLVELLLDHGANPDIKTKIGRAPLHAAINAGDQYLAELLLNYGANIDIKDKNGEVPLHTAVQVGNQDLVELLLDHSANPDIKTKIGQTPLHTAINIENQYLVELLLNYNANINIKDKNGKVPLHAAVQVGNQGLVELLLDYGEANPDINDKQGQTPLFTAARNGMIGIVAYLLAQGANPNIKNNWGETALFMAMKSDASDEDKLAILRLLCKNGADPNIKNNNNQTILFQTKNYTNQQIITFLNTVMRDPPAHRRKRHL</sequence>
<keyword evidence="2 3" id="KW-0040">ANK repeat</keyword>
<dbReference type="PROSITE" id="PS50088">
    <property type="entry name" value="ANK_REPEAT"/>
    <property type="match status" value="12"/>
</dbReference>
<dbReference type="InterPro" id="IPR002110">
    <property type="entry name" value="Ankyrin_rpt"/>
</dbReference>
<dbReference type="Pfam" id="PF00023">
    <property type="entry name" value="Ank"/>
    <property type="match status" value="1"/>
</dbReference>
<name>A0AAV9TZQ6_9PEZI</name>
<dbReference type="Pfam" id="PF12796">
    <property type="entry name" value="Ank_2"/>
    <property type="match status" value="5"/>
</dbReference>
<dbReference type="InterPro" id="IPR000845">
    <property type="entry name" value="Nucleoside_phosphorylase_d"/>
</dbReference>
<feature type="repeat" description="ANK" evidence="3">
    <location>
        <begin position="1337"/>
        <end position="1369"/>
    </location>
</feature>
<feature type="repeat" description="ANK" evidence="3">
    <location>
        <begin position="970"/>
        <end position="998"/>
    </location>
</feature>
<evidence type="ECO:0000256" key="4">
    <source>
        <dbReference type="SAM" id="Coils"/>
    </source>
</evidence>
<gene>
    <name evidence="8" type="ORF">TWF730_004357</name>
</gene>
<feature type="repeat" description="ANK" evidence="3">
    <location>
        <begin position="1370"/>
        <end position="1394"/>
    </location>
</feature>
<evidence type="ECO:0000313" key="9">
    <source>
        <dbReference type="Proteomes" id="UP001373714"/>
    </source>
</evidence>
<dbReference type="InterPro" id="IPR051165">
    <property type="entry name" value="Multifunctional_ANK_Repeat"/>
</dbReference>
<dbReference type="Gene3D" id="3.40.50.1580">
    <property type="entry name" value="Nucleoside phosphorylase domain"/>
    <property type="match status" value="1"/>
</dbReference>
<organism evidence="8 9">
    <name type="scientific">Orbilia blumenaviensis</name>
    <dbReference type="NCBI Taxonomy" id="1796055"/>
    <lineage>
        <taxon>Eukaryota</taxon>
        <taxon>Fungi</taxon>
        <taxon>Dikarya</taxon>
        <taxon>Ascomycota</taxon>
        <taxon>Pezizomycotina</taxon>
        <taxon>Orbiliomycetes</taxon>
        <taxon>Orbiliales</taxon>
        <taxon>Orbiliaceae</taxon>
        <taxon>Orbilia</taxon>
    </lineage>
</organism>
<feature type="coiled-coil region" evidence="4">
    <location>
        <begin position="685"/>
        <end position="712"/>
    </location>
</feature>
<dbReference type="SUPFAM" id="SSF53167">
    <property type="entry name" value="Purine and uridine phosphorylases"/>
    <property type="match status" value="1"/>
</dbReference>
<dbReference type="SMART" id="SM00248">
    <property type="entry name" value="ANK"/>
    <property type="match status" value="16"/>
</dbReference>
<dbReference type="Proteomes" id="UP001373714">
    <property type="component" value="Unassembled WGS sequence"/>
</dbReference>
<dbReference type="Pfam" id="PF22939">
    <property type="entry name" value="WHD_GPIID"/>
    <property type="match status" value="1"/>
</dbReference>
<dbReference type="Pfam" id="PF24883">
    <property type="entry name" value="NPHP3_N"/>
    <property type="match status" value="1"/>
</dbReference>
<dbReference type="GO" id="GO:0003824">
    <property type="term" value="F:catalytic activity"/>
    <property type="evidence" value="ECO:0007669"/>
    <property type="project" value="InterPro"/>
</dbReference>
<accession>A0AAV9TZQ6</accession>
<keyword evidence="4" id="KW-0175">Coiled coil</keyword>
<feature type="repeat" description="ANK" evidence="3">
    <location>
        <begin position="1092"/>
        <end position="1124"/>
    </location>
</feature>
<dbReference type="Gene3D" id="1.25.40.20">
    <property type="entry name" value="Ankyrin repeat-containing domain"/>
    <property type="match status" value="5"/>
</dbReference>
<dbReference type="Gene3D" id="3.40.50.300">
    <property type="entry name" value="P-loop containing nucleotide triphosphate hydrolases"/>
    <property type="match status" value="1"/>
</dbReference>
<dbReference type="InterPro" id="IPR054471">
    <property type="entry name" value="GPIID_WHD"/>
</dbReference>
<evidence type="ECO:0000259" key="5">
    <source>
        <dbReference type="Pfam" id="PF01048"/>
    </source>
</evidence>
<reference evidence="8 9" key="1">
    <citation type="submission" date="2019-10" db="EMBL/GenBank/DDBJ databases">
        <authorList>
            <person name="Palmer J.M."/>
        </authorList>
    </citation>
    <scope>NUCLEOTIDE SEQUENCE [LARGE SCALE GENOMIC DNA]</scope>
    <source>
        <strain evidence="8 9">TWF730</strain>
    </source>
</reference>
<dbReference type="InterPro" id="IPR027417">
    <property type="entry name" value="P-loop_NTPase"/>
</dbReference>
<dbReference type="PROSITE" id="PS50297">
    <property type="entry name" value="ANK_REP_REGION"/>
    <property type="match status" value="11"/>
</dbReference>
<dbReference type="InterPro" id="IPR036770">
    <property type="entry name" value="Ankyrin_rpt-contain_sf"/>
</dbReference>
<evidence type="ECO:0000256" key="2">
    <source>
        <dbReference type="ARBA" id="ARBA00023043"/>
    </source>
</evidence>
<feature type="repeat" description="ANK" evidence="3">
    <location>
        <begin position="1172"/>
        <end position="1204"/>
    </location>
</feature>
<feature type="domain" description="GPI inositol-deacylase winged helix" evidence="6">
    <location>
        <begin position="721"/>
        <end position="797"/>
    </location>
</feature>
<dbReference type="SUPFAM" id="SSF52540">
    <property type="entry name" value="P-loop containing nucleoside triphosphate hydrolases"/>
    <property type="match status" value="1"/>
</dbReference>
<feature type="domain" description="Nucleoside phosphorylase" evidence="5">
    <location>
        <begin position="18"/>
        <end position="115"/>
    </location>
</feature>
<evidence type="ECO:0000313" key="8">
    <source>
        <dbReference type="EMBL" id="KAK6331269.1"/>
    </source>
</evidence>
<comment type="caution">
    <text evidence="8">The sequence shown here is derived from an EMBL/GenBank/DDBJ whole genome shotgun (WGS) entry which is preliminary data.</text>
</comment>
<evidence type="ECO:0000259" key="6">
    <source>
        <dbReference type="Pfam" id="PF22939"/>
    </source>
</evidence>
<feature type="repeat" description="ANK" evidence="3">
    <location>
        <begin position="1238"/>
        <end position="1270"/>
    </location>
</feature>
<dbReference type="PANTHER" id="PTHR24123">
    <property type="entry name" value="ANKYRIN REPEAT-CONTAINING"/>
    <property type="match status" value="1"/>
</dbReference>
<proteinExistence type="predicted"/>
<dbReference type="EMBL" id="JAVHNS010000018">
    <property type="protein sequence ID" value="KAK6331269.1"/>
    <property type="molecule type" value="Genomic_DNA"/>
</dbReference>
<keyword evidence="1" id="KW-0677">Repeat</keyword>
<dbReference type="GO" id="GO:0009116">
    <property type="term" value="P:nucleoside metabolic process"/>
    <property type="evidence" value="ECO:0007669"/>
    <property type="project" value="InterPro"/>
</dbReference>
<evidence type="ECO:0000256" key="1">
    <source>
        <dbReference type="ARBA" id="ARBA00022737"/>
    </source>
</evidence>